<accession>A0AAN5A0I2</accession>
<proteinExistence type="predicted"/>
<name>A0AAN5A0I2_9RHOB</name>
<dbReference type="EMBL" id="BNAB01000015">
    <property type="protein sequence ID" value="GHE04219.1"/>
    <property type="molecule type" value="Genomic_DNA"/>
</dbReference>
<evidence type="ECO:0000313" key="2">
    <source>
        <dbReference type="EMBL" id="GHE04219.1"/>
    </source>
</evidence>
<dbReference type="Proteomes" id="UP000199541">
    <property type="component" value="Unassembled WGS sequence"/>
</dbReference>
<feature type="region of interest" description="Disordered" evidence="1">
    <location>
        <begin position="41"/>
        <end position="71"/>
    </location>
</feature>
<reference evidence="2" key="3">
    <citation type="submission" date="2023-06" db="EMBL/GenBank/DDBJ databases">
        <authorList>
            <person name="Sun Q."/>
            <person name="Zhou Y."/>
        </authorList>
    </citation>
    <scope>NUCLEOTIDE SEQUENCE</scope>
    <source>
        <strain evidence="2">CGMCC 1.10859</strain>
    </source>
</reference>
<sequence>MARSEEKTNWWTGETGTVHYDDDDKVVGYSKAHEPTFMEKLTGTASSPQTDHFNNDDELQGELPPEIRTLT</sequence>
<protein>
    <submittedName>
        <fullName evidence="2">Uncharacterized protein</fullName>
    </submittedName>
</protein>
<dbReference type="AlphaFoldDB" id="A0AAN5A0I2"/>
<evidence type="ECO:0000313" key="5">
    <source>
        <dbReference type="Proteomes" id="UP000634647"/>
    </source>
</evidence>
<reference evidence="3 4" key="2">
    <citation type="submission" date="2016-10" db="EMBL/GenBank/DDBJ databases">
        <authorList>
            <person name="Varghese N."/>
            <person name="Submissions S."/>
        </authorList>
    </citation>
    <scope>NUCLEOTIDE SEQUENCE [LARGE SCALE GENOMIC DNA]</scope>
    <source>
        <strain evidence="3 4">DSM 24802</strain>
    </source>
</reference>
<comment type="caution">
    <text evidence="2">The sequence shown here is derived from an EMBL/GenBank/DDBJ whole genome shotgun (WGS) entry which is preliminary data.</text>
</comment>
<dbReference type="EMBL" id="FNOB01000050">
    <property type="protein sequence ID" value="SDX94705.1"/>
    <property type="molecule type" value="Genomic_DNA"/>
</dbReference>
<evidence type="ECO:0000313" key="3">
    <source>
        <dbReference type="EMBL" id="SDX94705.1"/>
    </source>
</evidence>
<feature type="compositionally biased region" description="Polar residues" evidence="1">
    <location>
        <begin position="43"/>
        <end position="52"/>
    </location>
</feature>
<gene>
    <name evidence="2" type="ORF">GCM10008024_30710</name>
    <name evidence="3" type="ORF">SAMN05444006_1501</name>
</gene>
<dbReference type="Proteomes" id="UP000634647">
    <property type="component" value="Unassembled WGS sequence"/>
</dbReference>
<organism evidence="2 5">
    <name type="scientific">Allgaiera indica</name>
    <dbReference type="NCBI Taxonomy" id="765699"/>
    <lineage>
        <taxon>Bacteria</taxon>
        <taxon>Pseudomonadati</taxon>
        <taxon>Pseudomonadota</taxon>
        <taxon>Alphaproteobacteria</taxon>
        <taxon>Rhodobacterales</taxon>
        <taxon>Paracoccaceae</taxon>
        <taxon>Allgaiera</taxon>
    </lineage>
</organism>
<dbReference type="RefSeq" id="WP_143037600.1">
    <property type="nucleotide sequence ID" value="NZ_BNAB01000015.1"/>
</dbReference>
<evidence type="ECO:0000256" key="1">
    <source>
        <dbReference type="SAM" id="MobiDB-lite"/>
    </source>
</evidence>
<reference evidence="2" key="1">
    <citation type="journal article" date="2014" name="Int. J. Syst. Evol. Microbiol.">
        <title>Complete genome sequence of Corynebacterium casei LMG S-19264T (=DSM 44701T), isolated from a smear-ripened cheese.</title>
        <authorList>
            <consortium name="US DOE Joint Genome Institute (JGI-PGF)"/>
            <person name="Walter F."/>
            <person name="Albersmeier A."/>
            <person name="Kalinowski J."/>
            <person name="Ruckert C."/>
        </authorList>
    </citation>
    <scope>NUCLEOTIDE SEQUENCE</scope>
    <source>
        <strain evidence="2">CGMCC 1.10859</strain>
    </source>
</reference>
<keyword evidence="4" id="KW-1185">Reference proteome</keyword>
<evidence type="ECO:0000313" key="4">
    <source>
        <dbReference type="Proteomes" id="UP000199541"/>
    </source>
</evidence>